<evidence type="ECO:0000313" key="2">
    <source>
        <dbReference type="Proteomes" id="UP000193922"/>
    </source>
</evidence>
<dbReference type="OrthoDB" id="2104804at2759"/>
<dbReference type="Proteomes" id="UP000193922">
    <property type="component" value="Unassembled WGS sequence"/>
</dbReference>
<comment type="caution">
    <text evidence="1">The sequence shown here is derived from an EMBL/GenBank/DDBJ whole genome shotgun (WGS) entry which is preliminary data.</text>
</comment>
<keyword evidence="2" id="KW-1185">Reference proteome</keyword>
<name>A0A1Y1WNS6_9FUNG</name>
<dbReference type="RefSeq" id="XP_040748246.1">
    <property type="nucleotide sequence ID" value="XM_040889635.1"/>
</dbReference>
<reference evidence="1 2" key="1">
    <citation type="submission" date="2016-07" db="EMBL/GenBank/DDBJ databases">
        <title>Pervasive Adenine N6-methylation of Active Genes in Fungi.</title>
        <authorList>
            <consortium name="DOE Joint Genome Institute"/>
            <person name="Mondo S.J."/>
            <person name="Dannebaum R.O."/>
            <person name="Kuo R.C."/>
            <person name="Labutti K."/>
            <person name="Haridas S."/>
            <person name="Kuo A."/>
            <person name="Salamov A."/>
            <person name="Ahrendt S.R."/>
            <person name="Lipzen A."/>
            <person name="Sullivan W."/>
            <person name="Andreopoulos W.B."/>
            <person name="Clum A."/>
            <person name="Lindquist E."/>
            <person name="Daum C."/>
            <person name="Ramamoorthy G.K."/>
            <person name="Gryganskyi A."/>
            <person name="Culley D."/>
            <person name="Magnuson J.K."/>
            <person name="James T.Y."/>
            <person name="O'Malley M.A."/>
            <person name="Stajich J.E."/>
            <person name="Spatafora J.W."/>
            <person name="Visel A."/>
            <person name="Grigoriev I.V."/>
        </authorList>
    </citation>
    <scope>NUCLEOTIDE SEQUENCE [LARGE SCALE GENOMIC DNA]</scope>
    <source>
        <strain evidence="1 2">ATCC 12442</strain>
    </source>
</reference>
<dbReference type="AlphaFoldDB" id="A0A1Y1WNS6"/>
<gene>
    <name evidence="1" type="ORF">DL89DRAFT_281328</name>
</gene>
<proteinExistence type="predicted"/>
<dbReference type="EMBL" id="MCFD01000001">
    <property type="protein sequence ID" value="ORX75035.1"/>
    <property type="molecule type" value="Genomic_DNA"/>
</dbReference>
<protein>
    <submittedName>
        <fullName evidence="1">Uncharacterized protein</fullName>
    </submittedName>
</protein>
<organism evidence="1 2">
    <name type="scientific">Linderina pennispora</name>
    <dbReference type="NCBI Taxonomy" id="61395"/>
    <lineage>
        <taxon>Eukaryota</taxon>
        <taxon>Fungi</taxon>
        <taxon>Fungi incertae sedis</taxon>
        <taxon>Zoopagomycota</taxon>
        <taxon>Kickxellomycotina</taxon>
        <taxon>Kickxellomycetes</taxon>
        <taxon>Kickxellales</taxon>
        <taxon>Kickxellaceae</taxon>
        <taxon>Linderina</taxon>
    </lineage>
</organism>
<dbReference type="GeneID" id="63806283"/>
<evidence type="ECO:0000313" key="1">
    <source>
        <dbReference type="EMBL" id="ORX75035.1"/>
    </source>
</evidence>
<accession>A0A1Y1WNS6</accession>
<sequence>MEKAKSRLPARKLLRMGKRLVLLVAFLFGVAYLKYVAEFSSSTWYTARVIPNDGCSSACRSARGYKFSVKPDTEPFAYIVGSEFGTKTINPGDCVCVHAVVPPKTDGNAGTANSTLYRPIPGYPADSIMLDLVLRTTRDENGNEDALYKGSHVTVPVDLYAKSDDRDPTRAHIYQGTARLYDPGVYDVDARLDYRNGEWNAEPHQDSVPYGETRMKTTIPSNEFVLSQVHVKLDVKHPTYLKRHQNLPLCTRGDEAGRWIPEANLPSTWQKWQYMFPAEDGRVWLPYHCRMRRISHPEFTLYMSARYSSIHWYGDSNSRRTLRPFLSSGRWCHKKSQLSRIDCLCNDAPKDLFPDEWYSNMPVPHWYRIHSDGVRSSEIYSDLRNLPVDPTDERPIVEKDPIREDYLPDYVPPGYSLRNDYFDLYYLFTRGTLDMQGSFWDRDITRRNISQYREASLVVVQIVTWDAAFGNWTWFTKQVVRMADRLKSVYPRARFIYRSGPFWCCRMSDDPEKKYDRLRFQAFDRLARKTFVKKLSAQVWDVTESHRCRSPEMKRYSENMPCKSAHSRAEVIHLDNQILMNMLVNG</sequence>